<dbReference type="Pfam" id="PF01494">
    <property type="entry name" value="FAD_binding_3"/>
    <property type="match status" value="1"/>
</dbReference>
<reference evidence="2 3" key="1">
    <citation type="submission" date="2015-08" db="EMBL/GenBank/DDBJ databases">
        <authorList>
            <person name="Babu N.S."/>
            <person name="Beckwith C.J."/>
            <person name="Beseler K.G."/>
            <person name="Brison A."/>
            <person name="Carone J.V."/>
            <person name="Caskin T.P."/>
            <person name="Diamond M."/>
            <person name="Durham M.E."/>
            <person name="Foxe J.M."/>
            <person name="Go M."/>
            <person name="Henderson B.A."/>
            <person name="Jones I.B."/>
            <person name="McGettigan J.A."/>
            <person name="Micheletti S.J."/>
            <person name="Nasrallah M.E."/>
            <person name="Ortiz D."/>
            <person name="Piller C.R."/>
            <person name="Privatt S.R."/>
            <person name="Schneider S.L."/>
            <person name="Sharp S."/>
            <person name="Smith T.C."/>
            <person name="Stanton J.D."/>
            <person name="Ullery H.E."/>
            <person name="Wilson R.J."/>
            <person name="Serrano M.G."/>
            <person name="Buck G."/>
            <person name="Lee V."/>
            <person name="Wang Y."/>
            <person name="Carvalho R."/>
            <person name="Voegtly L."/>
            <person name="Shi R."/>
            <person name="Duckworth R."/>
            <person name="Johnson A."/>
            <person name="Loviza R."/>
            <person name="Walstead R."/>
            <person name="Shah Z."/>
            <person name="Kiflezghi M."/>
            <person name="Wade K."/>
            <person name="Ball S.L."/>
            <person name="Bradley K.W."/>
            <person name="Asai D.J."/>
            <person name="Bowman C.A."/>
            <person name="Russell D.A."/>
            <person name="Pope W.H."/>
            <person name="Jacobs-Sera D."/>
            <person name="Hendrix R.W."/>
            <person name="Hatfull G.F."/>
        </authorList>
    </citation>
    <scope>NUCLEOTIDE SEQUENCE [LARGE SCALE GENOMIC DNA]</scope>
    <source>
        <strain evidence="2 3">DSM 27648</strain>
    </source>
</reference>
<evidence type="ECO:0000313" key="2">
    <source>
        <dbReference type="EMBL" id="AKU94619.1"/>
    </source>
</evidence>
<dbReference type="STRING" id="1391654.AKJ09_01283"/>
<dbReference type="InterPro" id="IPR002938">
    <property type="entry name" value="FAD-bd"/>
</dbReference>
<dbReference type="Gene3D" id="3.50.50.60">
    <property type="entry name" value="FAD/NAD(P)-binding domain"/>
    <property type="match status" value="1"/>
</dbReference>
<name>A0A0K1PND3_9BACT</name>
<evidence type="ECO:0000259" key="1">
    <source>
        <dbReference type="Pfam" id="PF01494"/>
    </source>
</evidence>
<dbReference type="PANTHER" id="PTHR46865:SF2">
    <property type="entry name" value="MONOOXYGENASE"/>
    <property type="match status" value="1"/>
</dbReference>
<keyword evidence="3" id="KW-1185">Reference proteome</keyword>
<dbReference type="OrthoDB" id="5499180at2"/>
<dbReference type="InterPro" id="IPR036188">
    <property type="entry name" value="FAD/NAD-bd_sf"/>
</dbReference>
<accession>A0A0K1PND3</accession>
<protein>
    <submittedName>
        <fullName evidence="2">Monooxygenase, FAD-binding</fullName>
    </submittedName>
</protein>
<keyword evidence="2" id="KW-0503">Monooxygenase</keyword>
<evidence type="ECO:0000313" key="3">
    <source>
        <dbReference type="Proteomes" id="UP000064967"/>
    </source>
</evidence>
<dbReference type="PRINTS" id="PR00420">
    <property type="entry name" value="RNGMNOXGNASE"/>
</dbReference>
<dbReference type="Proteomes" id="UP000064967">
    <property type="component" value="Chromosome"/>
</dbReference>
<dbReference type="KEGG" id="llu:AKJ09_01283"/>
<dbReference type="AlphaFoldDB" id="A0A0K1PND3"/>
<dbReference type="RefSeq" id="WP_146646183.1">
    <property type="nucleotide sequence ID" value="NZ_CP012333.1"/>
</dbReference>
<feature type="domain" description="FAD-binding" evidence="1">
    <location>
        <begin position="5"/>
        <end position="319"/>
    </location>
</feature>
<organism evidence="2 3">
    <name type="scientific">Labilithrix luteola</name>
    <dbReference type="NCBI Taxonomy" id="1391654"/>
    <lineage>
        <taxon>Bacteria</taxon>
        <taxon>Pseudomonadati</taxon>
        <taxon>Myxococcota</taxon>
        <taxon>Polyangia</taxon>
        <taxon>Polyangiales</taxon>
        <taxon>Labilitrichaceae</taxon>
        <taxon>Labilithrix</taxon>
    </lineage>
</organism>
<dbReference type="SUPFAM" id="SSF51905">
    <property type="entry name" value="FAD/NAD(P)-binding domain"/>
    <property type="match status" value="1"/>
</dbReference>
<dbReference type="Gene3D" id="3.30.9.10">
    <property type="entry name" value="D-Amino Acid Oxidase, subunit A, domain 2"/>
    <property type="match status" value="1"/>
</dbReference>
<dbReference type="GO" id="GO:0004497">
    <property type="term" value="F:monooxygenase activity"/>
    <property type="evidence" value="ECO:0007669"/>
    <property type="project" value="UniProtKB-KW"/>
</dbReference>
<dbReference type="PATRIC" id="fig|1391654.3.peg.1298"/>
<dbReference type="GO" id="GO:0071949">
    <property type="term" value="F:FAD binding"/>
    <property type="evidence" value="ECO:0007669"/>
    <property type="project" value="InterPro"/>
</dbReference>
<proteinExistence type="predicted"/>
<sequence length="416" mass="45855">MKNPTVLISGASVAGLSVAYWLRKHGFRPTVIERAPAIREGGYKVDLRGAAIEVASRMGILEAIRGACTDMQGASFVDATGKTFATVSAELFGLHESADVEIMRGTLARLLFERAQDGIEYVFGDSITAIVQGPERVCVVFEKGEPRDFDLVIGADGMHSNVRSLVFGEESEFIRDFGAYVSIFTVPNHLDLDRSERVYVSPGKTANVYSTRGDNEARALFLFASEPVAHDRRDLGAQKRILRDVFGGEAWEIPRLLEAMERTPDFYFDRVAQIQIDRWSNGRVVLLGDAGYAPSLASGQGSSQAVVGAYVLAGELAAADGDHVRAFENYERVMRGYVNENQELGREAIKHMIVRSKEGLWVQTLMLRVLPHLPQMALGWFYSRLKRRVEQAANAVTIEDYASAHTRDGAATRCAS</sequence>
<dbReference type="EMBL" id="CP012333">
    <property type="protein sequence ID" value="AKU94619.1"/>
    <property type="molecule type" value="Genomic_DNA"/>
</dbReference>
<gene>
    <name evidence="2" type="ORF">AKJ09_01283</name>
</gene>
<keyword evidence="2" id="KW-0560">Oxidoreductase</keyword>
<dbReference type="InterPro" id="IPR051704">
    <property type="entry name" value="FAD_aromatic-hydroxylase"/>
</dbReference>
<dbReference type="PANTHER" id="PTHR46865">
    <property type="entry name" value="OXIDOREDUCTASE-RELATED"/>
    <property type="match status" value="1"/>
</dbReference>